<name>V6LT63_9EUKA</name>
<keyword evidence="1" id="KW-0812">Transmembrane</keyword>
<keyword evidence="1" id="KW-1133">Transmembrane helix</keyword>
<dbReference type="VEuPathDB" id="GiardiaDB:SS50377_25914"/>
<reference evidence="2 3" key="1">
    <citation type="journal article" date="2014" name="PLoS Genet.">
        <title>The Genome of Spironucleus salmonicida Highlights a Fish Pathogen Adapted to Fluctuating Environments.</title>
        <authorList>
            <person name="Xu F."/>
            <person name="Jerlstrom-Hultqvist J."/>
            <person name="Einarsson E."/>
            <person name="Astvaldsson A."/>
            <person name="Svard S.G."/>
            <person name="Andersson J.O."/>
        </authorList>
    </citation>
    <scope>NUCLEOTIDE SEQUENCE</scope>
    <source>
        <strain evidence="3">ATCC 50377</strain>
    </source>
</reference>
<dbReference type="EMBL" id="KI546034">
    <property type="protein sequence ID" value="EST47837.1"/>
    <property type="molecule type" value="Genomic_DNA"/>
</dbReference>
<organism evidence="2">
    <name type="scientific">Spironucleus salmonicida</name>
    <dbReference type="NCBI Taxonomy" id="348837"/>
    <lineage>
        <taxon>Eukaryota</taxon>
        <taxon>Metamonada</taxon>
        <taxon>Diplomonadida</taxon>
        <taxon>Hexamitidae</taxon>
        <taxon>Hexamitinae</taxon>
        <taxon>Spironucleus</taxon>
    </lineage>
</organism>
<proteinExistence type="predicted"/>
<keyword evidence="4" id="KW-1185">Reference proteome</keyword>
<evidence type="ECO:0000313" key="2">
    <source>
        <dbReference type="EMBL" id="EST47837.1"/>
    </source>
</evidence>
<accession>V6LT63</accession>
<dbReference type="AlphaFoldDB" id="V6LT63"/>
<gene>
    <name evidence="2" type="ORF">SS50377_12082</name>
    <name evidence="3" type="ORF">SS50377_25914</name>
</gene>
<keyword evidence="1" id="KW-0472">Membrane</keyword>
<dbReference type="Proteomes" id="UP000018208">
    <property type="component" value="Unassembled WGS sequence"/>
</dbReference>
<sequence length="536" mass="60350">MLVALAHEISWITKPPPQPSQTATISTDFTQHYQFSFNTPALQNNFKPNFKTCVAQQTSVYQVLLEGCQQHTQYQETSKLYTYPVPCTSQICFPDGPNQRGFDLVELFSFQLCKGSENVDQKVVLKCQFESYELNDSQTQFSVPGITGRLILSQKPTFLIFDDIVIRSGKSFSVSNLVATQVAQSEDTWRSLRTDLNTVLPSYQPGFLDQFERNKIGLKCTTSQILEDRILLSCDLISQTIFELTFDDFKKVSEVEEAEYFTILGQIAKNFNTSLIVVNLILTVEGTKNFNKNIQIYDEDGFQVYERALSTLVSNTLVYEIEFYSQKLKFRVVVEGNVLEIELDGNIKFGQVADLEFCSEKAGYSRDGKRCFTGCVNSSMRVDNRCEMAECAVGLIAYLPLLSCLSEDDYLVATGETFIPDPEYLEQFNCNLPGTAERGTCVCPENFTTVNYVTGNLCNEDAVQEMAKLPLIDSFFSQIVGGGLGDVGLFYVKVVEFLSGISGKWLFMVLPVVLVVLLVVFVGFKVLRLLIMLRRK</sequence>
<feature type="transmembrane region" description="Helical" evidence="1">
    <location>
        <begin position="505"/>
        <end position="527"/>
    </location>
</feature>
<evidence type="ECO:0000313" key="4">
    <source>
        <dbReference type="Proteomes" id="UP000018208"/>
    </source>
</evidence>
<protein>
    <submittedName>
        <fullName evidence="2">Uncharacterized protein</fullName>
    </submittedName>
</protein>
<dbReference type="EMBL" id="AUWU02000006">
    <property type="protein sequence ID" value="KAH0571723.1"/>
    <property type="molecule type" value="Genomic_DNA"/>
</dbReference>
<evidence type="ECO:0000256" key="1">
    <source>
        <dbReference type="SAM" id="Phobius"/>
    </source>
</evidence>
<reference evidence="3" key="2">
    <citation type="submission" date="2020-12" db="EMBL/GenBank/DDBJ databases">
        <title>New Spironucleus salmonicida genome in near-complete chromosomes.</title>
        <authorList>
            <person name="Xu F."/>
            <person name="Kurt Z."/>
            <person name="Jimenez-Gonzalez A."/>
            <person name="Astvaldsson A."/>
            <person name="Andersson J.O."/>
            <person name="Svard S.G."/>
        </authorList>
    </citation>
    <scope>NUCLEOTIDE SEQUENCE</scope>
    <source>
        <strain evidence="3">ATCC 50377</strain>
    </source>
</reference>
<evidence type="ECO:0000313" key="3">
    <source>
        <dbReference type="EMBL" id="KAH0571723.1"/>
    </source>
</evidence>